<dbReference type="SUPFAM" id="SSF53098">
    <property type="entry name" value="Ribonuclease H-like"/>
    <property type="match status" value="1"/>
</dbReference>
<dbReference type="EMBL" id="CP133612">
    <property type="protein sequence ID" value="WMV08754.1"/>
    <property type="molecule type" value="Genomic_DNA"/>
</dbReference>
<gene>
    <name evidence="2" type="ORF">MTR67_002139</name>
</gene>
<dbReference type="PANTHER" id="PTHR35046:SF9">
    <property type="entry name" value="RNA-DIRECTED DNA POLYMERASE"/>
    <property type="match status" value="1"/>
</dbReference>
<dbReference type="Proteomes" id="UP001234989">
    <property type="component" value="Chromosome 1"/>
</dbReference>
<evidence type="ECO:0000313" key="2">
    <source>
        <dbReference type="EMBL" id="WMV08754.1"/>
    </source>
</evidence>
<dbReference type="InterPro" id="IPR001584">
    <property type="entry name" value="Integrase_cat-core"/>
</dbReference>
<dbReference type="PROSITE" id="PS50994">
    <property type="entry name" value="INTEGRASE"/>
    <property type="match status" value="1"/>
</dbReference>
<accession>A0AAF0T8H0</accession>
<protein>
    <recommendedName>
        <fullName evidence="1">Integrase catalytic domain-containing protein</fullName>
    </recommendedName>
</protein>
<dbReference type="Gene3D" id="3.30.420.10">
    <property type="entry name" value="Ribonuclease H-like superfamily/Ribonuclease H"/>
    <property type="match status" value="1"/>
</dbReference>
<organism evidence="2 3">
    <name type="scientific">Solanum verrucosum</name>
    <dbReference type="NCBI Taxonomy" id="315347"/>
    <lineage>
        <taxon>Eukaryota</taxon>
        <taxon>Viridiplantae</taxon>
        <taxon>Streptophyta</taxon>
        <taxon>Embryophyta</taxon>
        <taxon>Tracheophyta</taxon>
        <taxon>Spermatophyta</taxon>
        <taxon>Magnoliopsida</taxon>
        <taxon>eudicotyledons</taxon>
        <taxon>Gunneridae</taxon>
        <taxon>Pentapetalae</taxon>
        <taxon>asterids</taxon>
        <taxon>lamiids</taxon>
        <taxon>Solanales</taxon>
        <taxon>Solanaceae</taxon>
        <taxon>Solanoideae</taxon>
        <taxon>Solaneae</taxon>
        <taxon>Solanum</taxon>
    </lineage>
</organism>
<proteinExistence type="predicted"/>
<evidence type="ECO:0000313" key="3">
    <source>
        <dbReference type="Proteomes" id="UP001234989"/>
    </source>
</evidence>
<dbReference type="GO" id="GO:0015074">
    <property type="term" value="P:DNA integration"/>
    <property type="evidence" value="ECO:0007669"/>
    <property type="project" value="InterPro"/>
</dbReference>
<feature type="domain" description="Integrase catalytic" evidence="1">
    <location>
        <begin position="28"/>
        <end position="201"/>
    </location>
</feature>
<dbReference type="InterPro" id="IPR036397">
    <property type="entry name" value="RNaseH_sf"/>
</dbReference>
<dbReference type="GO" id="GO:0003676">
    <property type="term" value="F:nucleic acid binding"/>
    <property type="evidence" value="ECO:0007669"/>
    <property type="project" value="InterPro"/>
</dbReference>
<dbReference type="InterPro" id="IPR012337">
    <property type="entry name" value="RNaseH-like_sf"/>
</dbReference>
<dbReference type="PANTHER" id="PTHR35046">
    <property type="entry name" value="ZINC KNUCKLE (CCHC-TYPE) FAMILY PROTEIN"/>
    <property type="match status" value="1"/>
</dbReference>
<dbReference type="AlphaFoldDB" id="A0AAF0T8H0"/>
<reference evidence="2" key="1">
    <citation type="submission" date="2023-08" db="EMBL/GenBank/DDBJ databases">
        <title>A de novo genome assembly of Solanum verrucosum Schlechtendal, a Mexican diploid species geographically isolated from the other diploid A-genome species in potato relatives.</title>
        <authorList>
            <person name="Hosaka K."/>
        </authorList>
    </citation>
    <scope>NUCLEOTIDE SEQUENCE</scope>
    <source>
        <tissue evidence="2">Young leaves</tissue>
    </source>
</reference>
<evidence type="ECO:0000259" key="1">
    <source>
        <dbReference type="PROSITE" id="PS50994"/>
    </source>
</evidence>
<name>A0AAF0T8H0_SOLVR</name>
<sequence>MNPNVGTTASRVREFSRKNPLEFHGFKVQEDPQEFIDKVYKGDLNMDSIVGLPRTRRQHDSIWVVVDRMTKSAHLLRVKVSYSANDYAKLYLRELVKLHGVTLSFIHDRGTQFTSPFWMFFQKSLGAPVKLSTTFHPQIDGQADCSIQILDDMLRTCVIDFNDGLGAKDNLSYEEVPVEILDHPLLSVCGPNPQSKFLTTIDGRAEWTVGLSKTQLVAVGLGLAVKLRDSWVFS</sequence>
<keyword evidence="3" id="KW-1185">Reference proteome</keyword>